<comment type="caution">
    <text evidence="1">The sequence shown here is derived from an EMBL/GenBank/DDBJ whole genome shotgun (WGS) entry which is preliminary data.</text>
</comment>
<accession>A0ACB6YXW6</accession>
<evidence type="ECO:0000313" key="2">
    <source>
        <dbReference type="Proteomes" id="UP000886501"/>
    </source>
</evidence>
<organism evidence="1 2">
    <name type="scientific">Thelephora ganbajun</name>
    <name type="common">Ganba fungus</name>
    <dbReference type="NCBI Taxonomy" id="370292"/>
    <lineage>
        <taxon>Eukaryota</taxon>
        <taxon>Fungi</taxon>
        <taxon>Dikarya</taxon>
        <taxon>Basidiomycota</taxon>
        <taxon>Agaricomycotina</taxon>
        <taxon>Agaricomycetes</taxon>
        <taxon>Thelephorales</taxon>
        <taxon>Thelephoraceae</taxon>
        <taxon>Thelephora</taxon>
    </lineage>
</organism>
<reference evidence="1" key="2">
    <citation type="journal article" date="2020" name="Nat. Commun.">
        <title>Large-scale genome sequencing of mycorrhizal fungi provides insights into the early evolution of symbiotic traits.</title>
        <authorList>
            <person name="Miyauchi S."/>
            <person name="Kiss E."/>
            <person name="Kuo A."/>
            <person name="Drula E."/>
            <person name="Kohler A."/>
            <person name="Sanchez-Garcia M."/>
            <person name="Morin E."/>
            <person name="Andreopoulos B."/>
            <person name="Barry K.W."/>
            <person name="Bonito G."/>
            <person name="Buee M."/>
            <person name="Carver A."/>
            <person name="Chen C."/>
            <person name="Cichocki N."/>
            <person name="Clum A."/>
            <person name="Culley D."/>
            <person name="Crous P.W."/>
            <person name="Fauchery L."/>
            <person name="Girlanda M."/>
            <person name="Hayes R.D."/>
            <person name="Keri Z."/>
            <person name="LaButti K."/>
            <person name="Lipzen A."/>
            <person name="Lombard V."/>
            <person name="Magnuson J."/>
            <person name="Maillard F."/>
            <person name="Murat C."/>
            <person name="Nolan M."/>
            <person name="Ohm R.A."/>
            <person name="Pangilinan J."/>
            <person name="Pereira M.F."/>
            <person name="Perotto S."/>
            <person name="Peter M."/>
            <person name="Pfister S."/>
            <person name="Riley R."/>
            <person name="Sitrit Y."/>
            <person name="Stielow J.B."/>
            <person name="Szollosi G."/>
            <person name="Zifcakova L."/>
            <person name="Stursova M."/>
            <person name="Spatafora J.W."/>
            <person name="Tedersoo L."/>
            <person name="Vaario L.M."/>
            <person name="Yamada A."/>
            <person name="Yan M."/>
            <person name="Wang P."/>
            <person name="Xu J."/>
            <person name="Bruns T."/>
            <person name="Baldrian P."/>
            <person name="Vilgalys R."/>
            <person name="Dunand C."/>
            <person name="Henrissat B."/>
            <person name="Grigoriev I.V."/>
            <person name="Hibbett D."/>
            <person name="Nagy L.G."/>
            <person name="Martin F.M."/>
        </authorList>
    </citation>
    <scope>NUCLEOTIDE SEQUENCE</scope>
    <source>
        <strain evidence="1">P2</strain>
    </source>
</reference>
<proteinExistence type="predicted"/>
<keyword evidence="2" id="KW-1185">Reference proteome</keyword>
<reference evidence="1" key="1">
    <citation type="submission" date="2019-10" db="EMBL/GenBank/DDBJ databases">
        <authorList>
            <consortium name="DOE Joint Genome Institute"/>
            <person name="Kuo A."/>
            <person name="Miyauchi S."/>
            <person name="Kiss E."/>
            <person name="Drula E."/>
            <person name="Kohler A."/>
            <person name="Sanchez-Garcia M."/>
            <person name="Andreopoulos B."/>
            <person name="Barry K.W."/>
            <person name="Bonito G."/>
            <person name="Buee M."/>
            <person name="Carver A."/>
            <person name="Chen C."/>
            <person name="Cichocki N."/>
            <person name="Clum A."/>
            <person name="Culley D."/>
            <person name="Crous P.W."/>
            <person name="Fauchery L."/>
            <person name="Girlanda M."/>
            <person name="Hayes R."/>
            <person name="Keri Z."/>
            <person name="Labutti K."/>
            <person name="Lipzen A."/>
            <person name="Lombard V."/>
            <person name="Magnuson J."/>
            <person name="Maillard F."/>
            <person name="Morin E."/>
            <person name="Murat C."/>
            <person name="Nolan M."/>
            <person name="Ohm R."/>
            <person name="Pangilinan J."/>
            <person name="Pereira M."/>
            <person name="Perotto S."/>
            <person name="Peter M."/>
            <person name="Riley R."/>
            <person name="Sitrit Y."/>
            <person name="Stielow B."/>
            <person name="Szollosi G."/>
            <person name="Zifcakova L."/>
            <person name="Stursova M."/>
            <person name="Spatafora J.W."/>
            <person name="Tedersoo L."/>
            <person name="Vaario L.-M."/>
            <person name="Yamada A."/>
            <person name="Yan M."/>
            <person name="Wang P."/>
            <person name="Xu J."/>
            <person name="Bruns T."/>
            <person name="Baldrian P."/>
            <person name="Vilgalys R."/>
            <person name="Henrissat B."/>
            <person name="Grigoriev I.V."/>
            <person name="Hibbett D."/>
            <person name="Nagy L.G."/>
            <person name="Martin F.M."/>
        </authorList>
    </citation>
    <scope>NUCLEOTIDE SEQUENCE</scope>
    <source>
        <strain evidence="1">P2</strain>
    </source>
</reference>
<name>A0ACB6YXW6_THEGA</name>
<sequence length="172" mass="19237">MRHKSAIIDHAFNGYCPHTMTPSSTNSSSVFEDGKLRPAVYKIQNIVGQTYVDIREHSKELCGRPATVLEKKGLWEILPSGTGYTIRRLESGKPEQFCIMLGGLGNESRVSTSTFPVAWRIEVVNEKGYPGCDYVRFFWGTTNMTWDLADYGSDKDHTPVSYSPTTTVSNCN</sequence>
<dbReference type="Proteomes" id="UP000886501">
    <property type="component" value="Unassembled WGS sequence"/>
</dbReference>
<dbReference type="EMBL" id="MU118585">
    <property type="protein sequence ID" value="KAF9642236.1"/>
    <property type="molecule type" value="Genomic_DNA"/>
</dbReference>
<gene>
    <name evidence="1" type="ORF">BDM02DRAFT_2471012</name>
</gene>
<evidence type="ECO:0000313" key="1">
    <source>
        <dbReference type="EMBL" id="KAF9642236.1"/>
    </source>
</evidence>
<protein>
    <submittedName>
        <fullName evidence="1">Uncharacterized protein</fullName>
    </submittedName>
</protein>